<name>A0A0R1SQI1_9LACO</name>
<evidence type="ECO:0000313" key="2">
    <source>
        <dbReference type="EMBL" id="KRL68954.1"/>
    </source>
</evidence>
<feature type="compositionally biased region" description="Polar residues" evidence="1">
    <location>
        <begin position="82"/>
        <end position="97"/>
    </location>
</feature>
<feature type="compositionally biased region" description="Polar residues" evidence="1">
    <location>
        <begin position="123"/>
        <end position="153"/>
    </location>
</feature>
<evidence type="ECO:0000313" key="3">
    <source>
        <dbReference type="Proteomes" id="UP000052013"/>
    </source>
</evidence>
<organism evidence="2 3">
    <name type="scientific">Lentilactobacillus diolivorans DSM 14421</name>
    <dbReference type="NCBI Taxonomy" id="1423739"/>
    <lineage>
        <taxon>Bacteria</taxon>
        <taxon>Bacillati</taxon>
        <taxon>Bacillota</taxon>
        <taxon>Bacilli</taxon>
        <taxon>Lactobacillales</taxon>
        <taxon>Lactobacillaceae</taxon>
        <taxon>Lentilactobacillus</taxon>
    </lineage>
</organism>
<accession>A0A0R1SQI1</accession>
<dbReference type="STRING" id="1423739.FC85_GL002172"/>
<protein>
    <recommendedName>
        <fullName evidence="4">YtxH domain-containing protein</fullName>
    </recommendedName>
</protein>
<proteinExistence type="predicted"/>
<evidence type="ECO:0000256" key="1">
    <source>
        <dbReference type="SAM" id="MobiDB-lite"/>
    </source>
</evidence>
<dbReference type="PATRIC" id="fig|1423739.3.peg.2261"/>
<dbReference type="Proteomes" id="UP000052013">
    <property type="component" value="Unassembled WGS sequence"/>
</dbReference>
<dbReference type="EMBL" id="AZEY01000020">
    <property type="protein sequence ID" value="KRL68954.1"/>
    <property type="molecule type" value="Genomic_DNA"/>
</dbReference>
<comment type="caution">
    <text evidence="2">The sequence shown here is derived from an EMBL/GenBank/DDBJ whole genome shotgun (WGS) entry which is preliminary data.</text>
</comment>
<dbReference type="AlphaFoldDB" id="A0A0R1SQI1"/>
<gene>
    <name evidence="2" type="ORF">FC85_GL002172</name>
</gene>
<evidence type="ECO:0008006" key="4">
    <source>
        <dbReference type="Google" id="ProtNLM"/>
    </source>
</evidence>
<feature type="region of interest" description="Disordered" evidence="1">
    <location>
        <begin position="77"/>
        <end position="169"/>
    </location>
</feature>
<sequence>MILMGKKIVSGLVAGLLGAGLYAAYQKLDENKKNQLKRNLREKTDEVRDRAVDYAFYANDAVSDFKDVIKDELNNAKGTVKDASSQFTEKATTSKSQRGADDLNESAPQQDDIVVDAREAFKSTDSTDSVNQSTTSPDSSTNADPSGTTSNDDPSLDPTTPDHDHSQDK</sequence>
<feature type="compositionally biased region" description="Basic and acidic residues" evidence="1">
    <location>
        <begin position="160"/>
        <end position="169"/>
    </location>
</feature>
<reference evidence="2 3" key="1">
    <citation type="journal article" date="2015" name="Genome Announc.">
        <title>Expanding the biotechnology potential of lactobacilli through comparative genomics of 213 strains and associated genera.</title>
        <authorList>
            <person name="Sun Z."/>
            <person name="Harris H.M."/>
            <person name="McCann A."/>
            <person name="Guo C."/>
            <person name="Argimon S."/>
            <person name="Zhang W."/>
            <person name="Yang X."/>
            <person name="Jeffery I.B."/>
            <person name="Cooney J.C."/>
            <person name="Kagawa T.F."/>
            <person name="Liu W."/>
            <person name="Song Y."/>
            <person name="Salvetti E."/>
            <person name="Wrobel A."/>
            <person name="Rasinkangas P."/>
            <person name="Parkhill J."/>
            <person name="Rea M.C."/>
            <person name="O'Sullivan O."/>
            <person name="Ritari J."/>
            <person name="Douillard F.P."/>
            <person name="Paul Ross R."/>
            <person name="Yang R."/>
            <person name="Briner A.E."/>
            <person name="Felis G.E."/>
            <person name="de Vos W.M."/>
            <person name="Barrangou R."/>
            <person name="Klaenhammer T.R."/>
            <person name="Caufield P.W."/>
            <person name="Cui Y."/>
            <person name="Zhang H."/>
            <person name="O'Toole P.W."/>
        </authorList>
    </citation>
    <scope>NUCLEOTIDE SEQUENCE [LARGE SCALE GENOMIC DNA]</scope>
    <source>
        <strain evidence="2 3">DSM 14421</strain>
    </source>
</reference>